<dbReference type="Proteomes" id="UP001285441">
    <property type="component" value="Unassembled WGS sequence"/>
</dbReference>
<feature type="compositionally biased region" description="Acidic residues" evidence="1">
    <location>
        <begin position="456"/>
        <end position="472"/>
    </location>
</feature>
<feature type="compositionally biased region" description="Basic and acidic residues" evidence="1">
    <location>
        <begin position="135"/>
        <end position="156"/>
    </location>
</feature>
<proteinExistence type="predicted"/>
<feature type="region of interest" description="Disordered" evidence="1">
    <location>
        <begin position="261"/>
        <end position="357"/>
    </location>
</feature>
<organism evidence="2 3">
    <name type="scientific">Podospora didyma</name>
    <dbReference type="NCBI Taxonomy" id="330526"/>
    <lineage>
        <taxon>Eukaryota</taxon>
        <taxon>Fungi</taxon>
        <taxon>Dikarya</taxon>
        <taxon>Ascomycota</taxon>
        <taxon>Pezizomycotina</taxon>
        <taxon>Sordariomycetes</taxon>
        <taxon>Sordariomycetidae</taxon>
        <taxon>Sordariales</taxon>
        <taxon>Podosporaceae</taxon>
        <taxon>Podospora</taxon>
    </lineage>
</organism>
<sequence length="539" mass="59514">MRAMPDESVAVPSTYVRLHITPLDADLLPVVLSTALLPKARNISYHALDTIPEKRYGFLDLPDEDAEKLKKKLNGSVVKGVKIRIERARPSHIPVPLGEAAMARDKASKTFDTGNIEKAKKRKRDPKELTGIMLEEGRTVKRGWTDPDQAPKERKDKREKKEKKEKKAKTQDRSKYTDHPECLVKTILPPNAPVAADALEAVPKKRKKGKSRETVVHEFEKTAKFPSFLKMTDSSGPSKPPLEYVDGKGWVDENGTVVEAVKTRPPKAAKIKAAKKAEPKQAEVDPTDAGRTSSDRDGMGAISEVESPAEAGAAPPTPSRAEESDAGQADEQTLLSSSLPKADPSRPKSSSSVKSLTIIIPPATPKEAKVHPLEALYKRPKQPDGAVSEGPHEAKGFSFFDAANGEHSGEENTAPIVQVPMTPYTRHDIESRGVRSAAPTPDTAHPNQRFKPWAHEDDEIVEDEDEDEDVDDHDDVEMNVSATTPAQTTGPEAEGASSDFQKWFWENRGDLNRSWKKRRKMAGKEKRYRENKARVARAI</sequence>
<feature type="compositionally biased region" description="Basic residues" evidence="1">
    <location>
        <begin position="157"/>
        <end position="167"/>
    </location>
</feature>
<reference evidence="2" key="1">
    <citation type="journal article" date="2023" name="Mol. Phylogenet. Evol.">
        <title>Genome-scale phylogeny and comparative genomics of the fungal order Sordariales.</title>
        <authorList>
            <person name="Hensen N."/>
            <person name="Bonometti L."/>
            <person name="Westerberg I."/>
            <person name="Brannstrom I.O."/>
            <person name="Guillou S."/>
            <person name="Cros-Aarteil S."/>
            <person name="Calhoun S."/>
            <person name="Haridas S."/>
            <person name="Kuo A."/>
            <person name="Mondo S."/>
            <person name="Pangilinan J."/>
            <person name="Riley R."/>
            <person name="LaButti K."/>
            <person name="Andreopoulos B."/>
            <person name="Lipzen A."/>
            <person name="Chen C."/>
            <person name="Yan M."/>
            <person name="Daum C."/>
            <person name="Ng V."/>
            <person name="Clum A."/>
            <person name="Steindorff A."/>
            <person name="Ohm R.A."/>
            <person name="Martin F."/>
            <person name="Silar P."/>
            <person name="Natvig D.O."/>
            <person name="Lalanne C."/>
            <person name="Gautier V."/>
            <person name="Ament-Velasquez S.L."/>
            <person name="Kruys A."/>
            <person name="Hutchinson M.I."/>
            <person name="Powell A.J."/>
            <person name="Barry K."/>
            <person name="Miller A.N."/>
            <person name="Grigoriev I.V."/>
            <person name="Debuchy R."/>
            <person name="Gladieux P."/>
            <person name="Hiltunen Thoren M."/>
            <person name="Johannesson H."/>
        </authorList>
    </citation>
    <scope>NUCLEOTIDE SEQUENCE</scope>
    <source>
        <strain evidence="2">CBS 232.78</strain>
    </source>
</reference>
<feature type="compositionally biased region" description="Basic and acidic residues" evidence="1">
    <location>
        <begin position="168"/>
        <end position="182"/>
    </location>
</feature>
<comment type="caution">
    <text evidence="2">The sequence shown here is derived from an EMBL/GenBank/DDBJ whole genome shotgun (WGS) entry which is preliminary data.</text>
</comment>
<feature type="region of interest" description="Disordered" evidence="1">
    <location>
        <begin position="481"/>
        <end position="500"/>
    </location>
</feature>
<accession>A0AAE0NIC4</accession>
<protein>
    <submittedName>
        <fullName evidence="2">Uncharacterized protein</fullName>
    </submittedName>
</protein>
<feature type="region of interest" description="Disordered" evidence="1">
    <location>
        <begin position="376"/>
        <end position="472"/>
    </location>
</feature>
<feature type="compositionally biased region" description="Basic and acidic residues" evidence="1">
    <location>
        <begin position="522"/>
        <end position="533"/>
    </location>
</feature>
<evidence type="ECO:0000256" key="1">
    <source>
        <dbReference type="SAM" id="MobiDB-lite"/>
    </source>
</evidence>
<evidence type="ECO:0000313" key="3">
    <source>
        <dbReference type="Proteomes" id="UP001285441"/>
    </source>
</evidence>
<dbReference type="AlphaFoldDB" id="A0AAE0NIC4"/>
<keyword evidence="3" id="KW-1185">Reference proteome</keyword>
<feature type="region of interest" description="Disordered" evidence="1">
    <location>
        <begin position="104"/>
        <end position="182"/>
    </location>
</feature>
<feature type="compositionally biased region" description="Polar residues" evidence="1">
    <location>
        <begin position="330"/>
        <end position="339"/>
    </location>
</feature>
<feature type="region of interest" description="Disordered" evidence="1">
    <location>
        <begin position="515"/>
        <end position="539"/>
    </location>
</feature>
<feature type="region of interest" description="Disordered" evidence="1">
    <location>
        <begin position="229"/>
        <end position="249"/>
    </location>
</feature>
<gene>
    <name evidence="2" type="ORF">B0H63DRAFT_477061</name>
</gene>
<dbReference type="EMBL" id="JAULSW010000005">
    <property type="protein sequence ID" value="KAK3381990.1"/>
    <property type="molecule type" value="Genomic_DNA"/>
</dbReference>
<reference evidence="2" key="2">
    <citation type="submission" date="2023-06" db="EMBL/GenBank/DDBJ databases">
        <authorList>
            <consortium name="Lawrence Berkeley National Laboratory"/>
            <person name="Haridas S."/>
            <person name="Hensen N."/>
            <person name="Bonometti L."/>
            <person name="Westerberg I."/>
            <person name="Brannstrom I.O."/>
            <person name="Guillou S."/>
            <person name="Cros-Aarteil S."/>
            <person name="Calhoun S."/>
            <person name="Kuo A."/>
            <person name="Mondo S."/>
            <person name="Pangilinan J."/>
            <person name="Riley R."/>
            <person name="LaButti K."/>
            <person name="Andreopoulos B."/>
            <person name="Lipzen A."/>
            <person name="Chen C."/>
            <person name="Yanf M."/>
            <person name="Daum C."/>
            <person name="Ng V."/>
            <person name="Clum A."/>
            <person name="Steindorff A."/>
            <person name="Ohm R."/>
            <person name="Martin F."/>
            <person name="Silar P."/>
            <person name="Natvig D."/>
            <person name="Lalanne C."/>
            <person name="Gautier V."/>
            <person name="Ament-velasquez S.L."/>
            <person name="Kruys A."/>
            <person name="Hutchinson M.I."/>
            <person name="Powell A.J."/>
            <person name="Barry K."/>
            <person name="Miller A.N."/>
            <person name="Grigoriev I.V."/>
            <person name="Debuchy R."/>
            <person name="Gladieux P."/>
            <person name="Thoren M.H."/>
            <person name="Johannesson H."/>
        </authorList>
    </citation>
    <scope>NUCLEOTIDE SEQUENCE</scope>
    <source>
        <strain evidence="2">CBS 232.78</strain>
    </source>
</reference>
<name>A0AAE0NIC4_9PEZI</name>
<feature type="compositionally biased region" description="Polar residues" evidence="1">
    <location>
        <begin position="481"/>
        <end position="490"/>
    </location>
</feature>
<feature type="compositionally biased region" description="Basic residues" evidence="1">
    <location>
        <begin position="264"/>
        <end position="274"/>
    </location>
</feature>
<evidence type="ECO:0000313" key="2">
    <source>
        <dbReference type="EMBL" id="KAK3381990.1"/>
    </source>
</evidence>